<dbReference type="PANTHER" id="PTHR10794">
    <property type="entry name" value="ABHYDROLASE DOMAIN-CONTAINING PROTEIN"/>
    <property type="match status" value="1"/>
</dbReference>
<evidence type="ECO:0000256" key="1">
    <source>
        <dbReference type="ARBA" id="ARBA00010884"/>
    </source>
</evidence>
<accession>A0A1I3ZAJ3</accession>
<evidence type="ECO:0000313" key="6">
    <source>
        <dbReference type="EMBL" id="SFK41033.1"/>
    </source>
</evidence>
<proteinExistence type="inferred from homology"/>
<dbReference type="InterPro" id="IPR000073">
    <property type="entry name" value="AB_hydrolase_1"/>
</dbReference>
<evidence type="ECO:0000256" key="3">
    <source>
        <dbReference type="ARBA" id="ARBA00022801"/>
    </source>
</evidence>
<name>A0A1I3ZAJ3_9HYPH</name>
<keyword evidence="7" id="KW-1185">Reference proteome</keyword>
<comment type="similarity">
    <text evidence="1">Belongs to the AB hydrolase superfamily. AB hydrolase 4 family.</text>
</comment>
<feature type="active site" description="Charge relay system" evidence="4">
    <location>
        <position position="151"/>
    </location>
</feature>
<dbReference type="InterPro" id="IPR029058">
    <property type="entry name" value="AB_hydrolase_fold"/>
</dbReference>
<feature type="domain" description="AB hydrolase-1" evidence="5">
    <location>
        <begin position="71"/>
        <end position="308"/>
    </location>
</feature>
<keyword evidence="2" id="KW-0719">Serine esterase</keyword>
<dbReference type="GO" id="GO:0034338">
    <property type="term" value="F:short-chain carboxylesterase activity"/>
    <property type="evidence" value="ECO:0007669"/>
    <property type="project" value="TreeGrafter"/>
</dbReference>
<evidence type="ECO:0000313" key="7">
    <source>
        <dbReference type="Proteomes" id="UP000198755"/>
    </source>
</evidence>
<dbReference type="InterPro" id="IPR000952">
    <property type="entry name" value="AB_hydrolase_4_CS"/>
</dbReference>
<dbReference type="AlphaFoldDB" id="A0A1I3ZAJ3"/>
<feature type="active site" description="Charge relay system" evidence="4">
    <location>
        <position position="304"/>
    </location>
</feature>
<dbReference type="InterPro" id="IPR012020">
    <property type="entry name" value="ABHD4"/>
</dbReference>
<dbReference type="Gene3D" id="3.40.50.1820">
    <property type="entry name" value="alpha/beta hydrolase"/>
    <property type="match status" value="1"/>
</dbReference>
<organism evidence="6 7">
    <name type="scientific">Methylocapsa palsarum</name>
    <dbReference type="NCBI Taxonomy" id="1612308"/>
    <lineage>
        <taxon>Bacteria</taxon>
        <taxon>Pseudomonadati</taxon>
        <taxon>Pseudomonadota</taxon>
        <taxon>Alphaproteobacteria</taxon>
        <taxon>Hyphomicrobiales</taxon>
        <taxon>Beijerinckiaceae</taxon>
        <taxon>Methylocapsa</taxon>
    </lineage>
</organism>
<dbReference type="EMBL" id="FOSN01000007">
    <property type="protein sequence ID" value="SFK41033.1"/>
    <property type="molecule type" value="Genomic_DNA"/>
</dbReference>
<evidence type="ECO:0000256" key="4">
    <source>
        <dbReference type="PIRSR" id="PIRSR005211-1"/>
    </source>
</evidence>
<dbReference type="PIRSF" id="PIRSF005211">
    <property type="entry name" value="Ab_hydro_YheT"/>
    <property type="match status" value="1"/>
</dbReference>
<keyword evidence="3" id="KW-0378">Hydrolase</keyword>
<dbReference type="InterPro" id="IPR050960">
    <property type="entry name" value="AB_hydrolase_4_sf"/>
</dbReference>
<dbReference type="GO" id="GO:0047372">
    <property type="term" value="F:monoacylglycerol lipase activity"/>
    <property type="evidence" value="ECO:0007669"/>
    <property type="project" value="TreeGrafter"/>
</dbReference>
<dbReference type="OrthoDB" id="332676at2"/>
<reference evidence="6 7" key="1">
    <citation type="submission" date="2016-10" db="EMBL/GenBank/DDBJ databases">
        <authorList>
            <person name="de Groot N.N."/>
        </authorList>
    </citation>
    <scope>NUCLEOTIDE SEQUENCE [LARGE SCALE GENOMIC DNA]</scope>
    <source>
        <strain evidence="6 7">NE2</strain>
    </source>
</reference>
<dbReference type="PANTHER" id="PTHR10794:SF94">
    <property type="entry name" value="ESTERASE YHET-RELATED"/>
    <property type="match status" value="1"/>
</dbReference>
<evidence type="ECO:0000259" key="5">
    <source>
        <dbReference type="Pfam" id="PF00561"/>
    </source>
</evidence>
<dbReference type="RefSeq" id="WP_091681749.1">
    <property type="nucleotide sequence ID" value="NZ_FOSN01000007.1"/>
</dbReference>
<dbReference type="SUPFAM" id="SSF53474">
    <property type="entry name" value="alpha/beta-Hydrolases"/>
    <property type="match status" value="1"/>
</dbReference>
<gene>
    <name evidence="6" type="ORF">SAMN05444581_107197</name>
</gene>
<sequence length="331" mass="35802">MQDDDEEAGSNFPPFRQRAPWFGGDLQTLRNIICGGPPDLSGGERRLLQVSAGDRLAARLDRPAGVAAARPLVVLAHGLAGSETSNYVVQSARHLVAEGWPVLRLNLRGAGPSRATSAGHYHAGRTADLSQALRGLPDDLTRRGIVLLGHSLGGNLVLKFMGEGGHGLPVLAAISVSAPIDLAATAARMMAPRNVFYQRYVLAAMKRDALAPGAVLSADERIAIVSARSVFEFDDCFIAPRFGFKDALDYYESNSARRFLAAIERPVLILHALDDPWIPAGCYTAVDWPRLPMIEALLSPHGGHLGFHSRGGRVPWHDRVAASWLERRLTF</sequence>
<feature type="active site" description="Charge relay system" evidence="4">
    <location>
        <position position="275"/>
    </location>
</feature>
<evidence type="ECO:0000256" key="2">
    <source>
        <dbReference type="ARBA" id="ARBA00022487"/>
    </source>
</evidence>
<dbReference type="Proteomes" id="UP000198755">
    <property type="component" value="Unassembled WGS sequence"/>
</dbReference>
<protein>
    <recommendedName>
        <fullName evidence="5">AB hydrolase-1 domain-containing protein</fullName>
    </recommendedName>
</protein>
<dbReference type="PROSITE" id="PS01133">
    <property type="entry name" value="UPF0017"/>
    <property type="match status" value="1"/>
</dbReference>
<dbReference type="Pfam" id="PF00561">
    <property type="entry name" value="Abhydrolase_1"/>
    <property type="match status" value="1"/>
</dbReference>